<evidence type="ECO:0000313" key="9">
    <source>
        <dbReference type="EMBL" id="KAG7661136.1"/>
    </source>
</evidence>
<organism evidence="9 10">
    <name type="scientific">[Candida] subhashii</name>
    <dbReference type="NCBI Taxonomy" id="561895"/>
    <lineage>
        <taxon>Eukaryota</taxon>
        <taxon>Fungi</taxon>
        <taxon>Dikarya</taxon>
        <taxon>Ascomycota</taxon>
        <taxon>Saccharomycotina</taxon>
        <taxon>Pichiomycetes</taxon>
        <taxon>Debaryomycetaceae</taxon>
        <taxon>Spathaspora</taxon>
    </lineage>
</organism>
<dbReference type="GeneID" id="73472138"/>
<feature type="compositionally biased region" description="Low complexity" evidence="6">
    <location>
        <begin position="356"/>
        <end position="377"/>
    </location>
</feature>
<evidence type="ECO:0000256" key="3">
    <source>
        <dbReference type="ARBA" id="ARBA00022525"/>
    </source>
</evidence>
<dbReference type="InterPro" id="IPR021031">
    <property type="entry name" value="Hyphal-reg_cell_wall_N"/>
</dbReference>
<feature type="compositionally biased region" description="Low complexity" evidence="6">
    <location>
        <begin position="469"/>
        <end position="482"/>
    </location>
</feature>
<keyword evidence="2" id="KW-0134">Cell wall</keyword>
<keyword evidence="5" id="KW-0325">Glycoprotein</keyword>
<evidence type="ECO:0000256" key="6">
    <source>
        <dbReference type="SAM" id="MobiDB-lite"/>
    </source>
</evidence>
<evidence type="ECO:0000256" key="5">
    <source>
        <dbReference type="ARBA" id="ARBA00023180"/>
    </source>
</evidence>
<feature type="signal peptide" evidence="7">
    <location>
        <begin position="1"/>
        <end position="20"/>
    </location>
</feature>
<keyword evidence="4 7" id="KW-0732">Signal</keyword>
<proteinExistence type="predicted"/>
<dbReference type="GO" id="GO:0009277">
    <property type="term" value="C:fungal-type cell wall"/>
    <property type="evidence" value="ECO:0007669"/>
    <property type="project" value="UniProtKB-ARBA"/>
</dbReference>
<evidence type="ECO:0000256" key="1">
    <source>
        <dbReference type="ARBA" id="ARBA00004191"/>
    </source>
</evidence>
<feature type="compositionally biased region" description="Polar residues" evidence="6">
    <location>
        <begin position="410"/>
        <end position="419"/>
    </location>
</feature>
<comment type="subcellular location">
    <subcellularLocation>
        <location evidence="1">Secreted</location>
        <location evidence="1">Cell wall</location>
    </subcellularLocation>
</comment>
<evidence type="ECO:0000256" key="4">
    <source>
        <dbReference type="ARBA" id="ARBA00022729"/>
    </source>
</evidence>
<evidence type="ECO:0000259" key="8">
    <source>
        <dbReference type="Pfam" id="PF11765"/>
    </source>
</evidence>
<sequence>MFNNLLLLLPLLLLDSFSNCLNVPGELILRGDPQTGESYTITGTLSILDVFEKEISLGDISVAEGGQFFYTATFPQMFYHVDQLGFQNIENHGNFRLDFFGYYIETFSFKNISNFGDMALFNHFSNWPPRYTESFRNLKEGSIFLEEFRLRVSDYFENEGEICLGTNCWLTALVQSPQRGPNGCISLSRGDAVEVPGDILSSFCFSGEEGPGSGLIFTSPTPKPIKVAQFGGTQNSLNPFGMLDATLTYEAPYLKVVDGSQSFTFDIGFGYLESKFYKLSHERNTFIKYMDPAPEGANDCPCKCVFTSSPVPGEIPTISTQITEDRTERLIITTNDSGWTTITELVEAETTDSEMESTISELESTTLEPELATSETEPANDSEMESITPDAESTTSETEPTAAENESTNLEPESTISEVESTRLESDDNETTASQTYSSRTDPEHVASDSNPGLTSGVEPETISDYTMSSETSTTITEVSSTCQESTNTSVSESRKRSSQHEPSTPDQGTTIVTTTATILSTESCGTTLQSCVPDSTFMSVITTTIDGRLTTVTATISAKTSIPTEPDSLVTFATSLSDSRIPVATSEVNILPIEGSGSKGFGRRMLVSGVVILLFAIVI</sequence>
<dbReference type="Proteomes" id="UP000694255">
    <property type="component" value="Unassembled WGS sequence"/>
</dbReference>
<keyword evidence="10" id="KW-1185">Reference proteome</keyword>
<evidence type="ECO:0000313" key="10">
    <source>
        <dbReference type="Proteomes" id="UP000694255"/>
    </source>
</evidence>
<protein>
    <recommendedName>
        <fullName evidence="8">Hyphally-regulated cell wall protein N-terminal domain-containing protein</fullName>
    </recommendedName>
</protein>
<feature type="chain" id="PRO_5035308120" description="Hyphally-regulated cell wall protein N-terminal domain-containing protein" evidence="7">
    <location>
        <begin position="21"/>
        <end position="620"/>
    </location>
</feature>
<dbReference type="RefSeq" id="XP_049261369.1">
    <property type="nucleotide sequence ID" value="XM_049409393.1"/>
</dbReference>
<comment type="caution">
    <text evidence="9">The sequence shown here is derived from an EMBL/GenBank/DDBJ whole genome shotgun (WGS) entry which is preliminary data.</text>
</comment>
<dbReference type="AlphaFoldDB" id="A0A8J5QH32"/>
<feature type="compositionally biased region" description="Polar residues" evidence="6">
    <location>
        <begin position="431"/>
        <end position="440"/>
    </location>
</feature>
<dbReference type="EMBL" id="JAGSYN010000266">
    <property type="protein sequence ID" value="KAG7661136.1"/>
    <property type="molecule type" value="Genomic_DNA"/>
</dbReference>
<feature type="domain" description="Hyphally-regulated cell wall protein N-terminal" evidence="8">
    <location>
        <begin position="24"/>
        <end position="305"/>
    </location>
</feature>
<reference evidence="9 10" key="1">
    <citation type="journal article" date="2021" name="DNA Res.">
        <title>Genome analysis of Candida subhashii reveals its hybrid nature and dual mitochondrial genome conformations.</title>
        <authorList>
            <person name="Mixao V."/>
            <person name="Hegedusova E."/>
            <person name="Saus E."/>
            <person name="Pryszcz L.P."/>
            <person name="Cillingova A."/>
            <person name="Nosek J."/>
            <person name="Gabaldon T."/>
        </authorList>
    </citation>
    <scope>NUCLEOTIDE SEQUENCE [LARGE SCALE GENOMIC DNA]</scope>
    <source>
        <strain evidence="9 10">CBS 10753</strain>
    </source>
</reference>
<feature type="region of interest" description="Disordered" evidence="6">
    <location>
        <begin position="347"/>
        <end position="511"/>
    </location>
</feature>
<feature type="compositionally biased region" description="Low complexity" evidence="6">
    <location>
        <begin position="391"/>
        <end position="409"/>
    </location>
</feature>
<keyword evidence="3" id="KW-0964">Secreted</keyword>
<feature type="compositionally biased region" description="Polar residues" evidence="6">
    <location>
        <begin position="483"/>
        <end position="492"/>
    </location>
</feature>
<accession>A0A8J5QH32</accession>
<evidence type="ECO:0000256" key="7">
    <source>
        <dbReference type="SAM" id="SignalP"/>
    </source>
</evidence>
<gene>
    <name evidence="9" type="ORF">J8A68_005338</name>
</gene>
<evidence type="ECO:0000256" key="2">
    <source>
        <dbReference type="ARBA" id="ARBA00022512"/>
    </source>
</evidence>
<name>A0A8J5QH32_9ASCO</name>
<dbReference type="Pfam" id="PF11765">
    <property type="entry name" value="Hyphal_reg_CWP"/>
    <property type="match status" value="1"/>
</dbReference>